<dbReference type="RefSeq" id="WP_006300105.1">
    <property type="nucleotide sequence ID" value="NZ_CM001022.1"/>
</dbReference>
<dbReference type="GO" id="GO:0016787">
    <property type="term" value="F:hydrolase activity"/>
    <property type="evidence" value="ECO:0007669"/>
    <property type="project" value="InterPro"/>
</dbReference>
<feature type="transmembrane region" description="Helical" evidence="1">
    <location>
        <begin position="116"/>
        <end position="139"/>
    </location>
</feature>
<dbReference type="InterPro" id="IPR029052">
    <property type="entry name" value="Metallo-depent_PP-like"/>
</dbReference>
<dbReference type="Pfam" id="PF00149">
    <property type="entry name" value="Metallophos"/>
    <property type="match status" value="1"/>
</dbReference>
<dbReference type="HOGENOM" id="CLU_025443_0_0_0"/>
<keyword evidence="1" id="KW-0472">Membrane</keyword>
<dbReference type="PANTHER" id="PTHR31302:SF0">
    <property type="entry name" value="TRANSMEMBRANE PROTEIN WITH METALLOPHOSPHOESTERASE DOMAIN"/>
    <property type="match status" value="1"/>
</dbReference>
<reference evidence="3 4" key="1">
    <citation type="journal article" date="2010" name="Stand. Genomic Sci.">
        <title>Non-contiguous finished genome sequence of Aminomonas paucivorans type strain (GLU-3).</title>
        <authorList>
            <person name="Pitluck S."/>
            <person name="Yasawong M."/>
            <person name="Held B."/>
            <person name="Lapidus A."/>
            <person name="Nolan M."/>
            <person name="Copeland A."/>
            <person name="Lucas S."/>
            <person name="Del Rio T.G."/>
            <person name="Tice H."/>
            <person name="Cheng J.F."/>
            <person name="Chertkov O."/>
            <person name="Goodwin L."/>
            <person name="Tapia R."/>
            <person name="Han C."/>
            <person name="Liolios K."/>
            <person name="Ivanova N."/>
            <person name="Mavromatis K."/>
            <person name="Ovchinnikova G."/>
            <person name="Pati A."/>
            <person name="Chen A."/>
            <person name="Palaniappan K."/>
            <person name="Land M."/>
            <person name="Hauser L."/>
            <person name="Chang Y.J."/>
            <person name="Jeffries C.D."/>
            <person name="Pukall R."/>
            <person name="Spring S."/>
            <person name="Rohde M."/>
            <person name="Sikorski J."/>
            <person name="Goker M."/>
            <person name="Woyke T."/>
            <person name="Bristow J."/>
            <person name="Eisen J.A."/>
            <person name="Markowitz V."/>
            <person name="Hugenholtz P."/>
            <person name="Kyrpides N.C."/>
            <person name="Klenk H.P."/>
        </authorList>
    </citation>
    <scope>NUCLEOTIDE SEQUENCE [LARGE SCALE GENOMIC DNA]</scope>
    <source>
        <strain evidence="3 4">DSM 12260</strain>
    </source>
</reference>
<keyword evidence="4" id="KW-1185">Reference proteome</keyword>
<dbReference type="STRING" id="584708.Apau_0517"/>
<dbReference type="AlphaFoldDB" id="E3D019"/>
<name>E3D019_9BACT</name>
<dbReference type="SUPFAM" id="SSF56300">
    <property type="entry name" value="Metallo-dependent phosphatases"/>
    <property type="match status" value="1"/>
</dbReference>
<keyword evidence="1" id="KW-1133">Transmembrane helix</keyword>
<evidence type="ECO:0000313" key="3">
    <source>
        <dbReference type="EMBL" id="EFQ22951.1"/>
    </source>
</evidence>
<dbReference type="PaxDb" id="584708-Apau_0517"/>
<dbReference type="OrthoDB" id="9780884at2"/>
<dbReference type="eggNOG" id="COG1408">
    <property type="taxonomic scope" value="Bacteria"/>
</dbReference>
<feature type="transmembrane region" description="Helical" evidence="1">
    <location>
        <begin position="32"/>
        <end position="55"/>
    </location>
</feature>
<evidence type="ECO:0000259" key="2">
    <source>
        <dbReference type="Pfam" id="PF00149"/>
    </source>
</evidence>
<protein>
    <submittedName>
        <fullName evidence="3">Metallophosphoesterase</fullName>
    </submittedName>
</protein>
<sequence length="394" mass="42164">MGSGGWMLFLATVLGIYALVGAYLLGRFRRVLLALGVTSPLPMDLAMALVCAYPAGRLLERLLPGTFSAGLILLGSVALAFGLHALPVVLVLHVLSGANRFVPLLPAWVKLRPERAALHALLLTLFLAGGATLGGALAARMPVVRLQSLDLAETSPARTLRVAAATDLHAGTLVGPGRIRDLGRRLEALKPDLILLGGDLLDEDIPSLSPERETEFREAFRSLRAPLGTWAVLGNHEIYQGAKRSAAFLESAGIRVLVDRWAQPDPGLVLAGRMDRAGLRFALPRLPLDRILEGAPDLPVLLLDHTPTASALEEAAARKVALVLSGHTHYGQLFPFQWVVARLFPLPRGTRRMGPTTAVVSPGYGTWGPPVRTSCFPEILLLEVRLPALPPPSP</sequence>
<dbReference type="Proteomes" id="UP000005096">
    <property type="component" value="Chromosome"/>
</dbReference>
<feature type="transmembrane region" description="Helical" evidence="1">
    <location>
        <begin position="6"/>
        <end position="25"/>
    </location>
</feature>
<dbReference type="Gene3D" id="3.60.21.10">
    <property type="match status" value="1"/>
</dbReference>
<gene>
    <name evidence="3" type="ORF">Apau_0517</name>
</gene>
<proteinExistence type="predicted"/>
<accession>E3D019</accession>
<evidence type="ECO:0000256" key="1">
    <source>
        <dbReference type="SAM" id="Phobius"/>
    </source>
</evidence>
<feature type="domain" description="Calcineurin-like phosphoesterase" evidence="2">
    <location>
        <begin position="160"/>
        <end position="330"/>
    </location>
</feature>
<dbReference type="PANTHER" id="PTHR31302">
    <property type="entry name" value="TRANSMEMBRANE PROTEIN WITH METALLOPHOSPHOESTERASE DOMAIN-RELATED"/>
    <property type="match status" value="1"/>
</dbReference>
<keyword evidence="1" id="KW-0812">Transmembrane</keyword>
<dbReference type="InterPro" id="IPR051158">
    <property type="entry name" value="Metallophosphoesterase_sf"/>
</dbReference>
<dbReference type="InterPro" id="IPR004843">
    <property type="entry name" value="Calcineurin-like_PHP"/>
</dbReference>
<evidence type="ECO:0000313" key="4">
    <source>
        <dbReference type="Proteomes" id="UP000005096"/>
    </source>
</evidence>
<dbReference type="EMBL" id="CM001022">
    <property type="protein sequence ID" value="EFQ22951.1"/>
    <property type="molecule type" value="Genomic_DNA"/>
</dbReference>
<organism evidence="3 4">
    <name type="scientific">Aminomonas paucivorans DSM 12260</name>
    <dbReference type="NCBI Taxonomy" id="584708"/>
    <lineage>
        <taxon>Bacteria</taxon>
        <taxon>Thermotogati</taxon>
        <taxon>Synergistota</taxon>
        <taxon>Synergistia</taxon>
        <taxon>Synergistales</taxon>
        <taxon>Synergistaceae</taxon>
        <taxon>Aminomonas</taxon>
    </lineage>
</organism>
<feature type="transmembrane region" description="Helical" evidence="1">
    <location>
        <begin position="67"/>
        <end position="95"/>
    </location>
</feature>